<dbReference type="AlphaFoldDB" id="A0A5J5EU55"/>
<comment type="caution">
    <text evidence="3">The sequence shown here is derived from an EMBL/GenBank/DDBJ whole genome shotgun (WGS) entry which is preliminary data.</text>
</comment>
<protein>
    <recommendedName>
        <fullName evidence="2">Distal membrane-arm assembly complex protein 1-like domain-containing protein</fullName>
    </recommendedName>
</protein>
<evidence type="ECO:0000256" key="1">
    <source>
        <dbReference type="SAM" id="Phobius"/>
    </source>
</evidence>
<feature type="domain" description="Distal membrane-arm assembly complex protein 1-like" evidence="2">
    <location>
        <begin position="24"/>
        <end position="56"/>
    </location>
</feature>
<evidence type="ECO:0000259" key="2">
    <source>
        <dbReference type="Pfam" id="PF15055"/>
    </source>
</evidence>
<dbReference type="InParanoid" id="A0A5J5EU55"/>
<dbReference type="Pfam" id="PF15055">
    <property type="entry name" value="DMAC1_Dmo2"/>
    <property type="match status" value="1"/>
</dbReference>
<keyword evidence="4" id="KW-1185">Reference proteome</keyword>
<dbReference type="InterPro" id="IPR028036">
    <property type="entry name" value="DMAC1-like_dom"/>
</dbReference>
<dbReference type="PANTHER" id="PTHR28048">
    <property type="entry name" value="ACR195WP"/>
    <property type="match status" value="1"/>
</dbReference>
<proteinExistence type="predicted"/>
<keyword evidence="1" id="KW-1133">Transmembrane helix</keyword>
<keyword evidence="1" id="KW-0812">Transmembrane</keyword>
<name>A0A5J5EU55_9PEZI</name>
<dbReference type="OrthoDB" id="6604875at2759"/>
<evidence type="ECO:0000313" key="3">
    <source>
        <dbReference type="EMBL" id="KAA8903052.1"/>
    </source>
</evidence>
<sequence length="92" mass="9852">MPDQPPPKADITLGEALREDRREDCTPCKAIGAVAFMGLGAYIYVSGMSQLAAQEAEIARANTRFGIGIRRLGIQGMAAGLFGLGIYRAFFT</sequence>
<accession>A0A5J5EU55</accession>
<dbReference type="PANTHER" id="PTHR28048:SF1">
    <property type="entry name" value="ACR195WP"/>
    <property type="match status" value="1"/>
</dbReference>
<dbReference type="Proteomes" id="UP000326924">
    <property type="component" value="Unassembled WGS sequence"/>
</dbReference>
<evidence type="ECO:0000313" key="4">
    <source>
        <dbReference type="Proteomes" id="UP000326924"/>
    </source>
</evidence>
<dbReference type="InterPro" id="IPR053092">
    <property type="entry name" value="Mitochondrial_unc_protein"/>
</dbReference>
<dbReference type="EMBL" id="VXIS01000123">
    <property type="protein sequence ID" value="KAA8903052.1"/>
    <property type="molecule type" value="Genomic_DNA"/>
</dbReference>
<keyword evidence="1" id="KW-0472">Membrane</keyword>
<organism evidence="3 4">
    <name type="scientific">Sphaerosporella brunnea</name>
    <dbReference type="NCBI Taxonomy" id="1250544"/>
    <lineage>
        <taxon>Eukaryota</taxon>
        <taxon>Fungi</taxon>
        <taxon>Dikarya</taxon>
        <taxon>Ascomycota</taxon>
        <taxon>Pezizomycotina</taxon>
        <taxon>Pezizomycetes</taxon>
        <taxon>Pezizales</taxon>
        <taxon>Pyronemataceae</taxon>
        <taxon>Sphaerosporella</taxon>
    </lineage>
</organism>
<gene>
    <name evidence="3" type="ORF">FN846DRAFT_908291</name>
</gene>
<feature type="transmembrane region" description="Helical" evidence="1">
    <location>
        <begin position="72"/>
        <end position="90"/>
    </location>
</feature>
<feature type="transmembrane region" description="Helical" evidence="1">
    <location>
        <begin position="30"/>
        <end position="51"/>
    </location>
</feature>
<reference evidence="3 4" key="1">
    <citation type="submission" date="2019-09" db="EMBL/GenBank/DDBJ databases">
        <title>Draft genome of the ectomycorrhizal ascomycete Sphaerosporella brunnea.</title>
        <authorList>
            <consortium name="DOE Joint Genome Institute"/>
            <person name="Benucci G.M."/>
            <person name="Marozzi G."/>
            <person name="Antonielli L."/>
            <person name="Sanchez S."/>
            <person name="Marco P."/>
            <person name="Wang X."/>
            <person name="Falini L.B."/>
            <person name="Barry K."/>
            <person name="Haridas S."/>
            <person name="Lipzen A."/>
            <person name="Labutti K."/>
            <person name="Grigoriev I.V."/>
            <person name="Murat C."/>
            <person name="Martin F."/>
            <person name="Albertini E."/>
            <person name="Donnini D."/>
            <person name="Bonito G."/>
        </authorList>
    </citation>
    <scope>NUCLEOTIDE SEQUENCE [LARGE SCALE GENOMIC DNA]</scope>
    <source>
        <strain evidence="3 4">Sb_GMNB300</strain>
    </source>
</reference>